<proteinExistence type="predicted"/>
<dbReference type="AlphaFoldDB" id="A0A9N9SFP0"/>
<gene>
    <name evidence="2" type="ORF">PHAECO_LOCUS5347</name>
</gene>
<feature type="compositionally biased region" description="Basic residues" evidence="1">
    <location>
        <begin position="375"/>
        <end position="387"/>
    </location>
</feature>
<evidence type="ECO:0000313" key="3">
    <source>
        <dbReference type="Proteomes" id="UP001153737"/>
    </source>
</evidence>
<evidence type="ECO:0000313" key="2">
    <source>
        <dbReference type="EMBL" id="CAG9817819.1"/>
    </source>
</evidence>
<feature type="region of interest" description="Disordered" evidence="1">
    <location>
        <begin position="349"/>
        <end position="408"/>
    </location>
</feature>
<sequence length="506" mass="53479">MCITVERNDKFTCGFGASEEAVSVLTVDSSFGNPSTHDDLEQIPENDGTNGTSTTRCNFTDLHPPTSTSRMVINLRAAASHADQSVTHFSSRDPTTTIRSTVPIRQRQSAAFSWSEASVQCAYSDVNTGGDMQVNVTADAPATAPLVQVPDIGTTGDHGLRNRTSFFQDASLSSANVVGLPCHNRYASVPVTCGPSRPTTTHGLLPIHSRNISEPFNHSRSSSVPKCMPAVARQESGTTTTTTTVPSSSRFAQQVNNANVSNVNVNFYRAVPVNVVSSVPTIRCLNSSNNGQGNEVSNVQVLPLGSGYESHVSASSAGVTSCSVPSSSGGTVQVVTGCVPTIQIKGGEARTFTSTEAQTDEISVLPSSGEEDRERRRRERRDRRQQRRSAPVTPRAPEGDNFVGVGNPRLPDLLNSHQPPPYTTLGSGVLPPQAPLGVPPHQLAVLQTVVPNNVVPHSGFVFPGAPTGVVPGHHQVPMVQGVAPVAVPHADVGGFRFPFPVAGFSR</sequence>
<organism evidence="2 3">
    <name type="scientific">Phaedon cochleariae</name>
    <name type="common">Mustard beetle</name>
    <dbReference type="NCBI Taxonomy" id="80249"/>
    <lineage>
        <taxon>Eukaryota</taxon>
        <taxon>Metazoa</taxon>
        <taxon>Ecdysozoa</taxon>
        <taxon>Arthropoda</taxon>
        <taxon>Hexapoda</taxon>
        <taxon>Insecta</taxon>
        <taxon>Pterygota</taxon>
        <taxon>Neoptera</taxon>
        <taxon>Endopterygota</taxon>
        <taxon>Coleoptera</taxon>
        <taxon>Polyphaga</taxon>
        <taxon>Cucujiformia</taxon>
        <taxon>Chrysomeloidea</taxon>
        <taxon>Chrysomelidae</taxon>
        <taxon>Chrysomelinae</taxon>
        <taxon>Chrysomelini</taxon>
        <taxon>Phaedon</taxon>
    </lineage>
</organism>
<protein>
    <submittedName>
        <fullName evidence="2">Uncharacterized protein</fullName>
    </submittedName>
</protein>
<dbReference type="Proteomes" id="UP001153737">
    <property type="component" value="Chromosome 16"/>
</dbReference>
<reference evidence="2" key="1">
    <citation type="submission" date="2022-01" db="EMBL/GenBank/DDBJ databases">
        <authorList>
            <person name="King R."/>
        </authorList>
    </citation>
    <scope>NUCLEOTIDE SEQUENCE</scope>
</reference>
<keyword evidence="3" id="KW-1185">Reference proteome</keyword>
<feature type="region of interest" description="Disordered" evidence="1">
    <location>
        <begin position="33"/>
        <end position="53"/>
    </location>
</feature>
<dbReference type="EMBL" id="OU896722">
    <property type="protein sequence ID" value="CAG9817819.1"/>
    <property type="molecule type" value="Genomic_DNA"/>
</dbReference>
<accession>A0A9N9SFP0</accession>
<feature type="compositionally biased region" description="Polar residues" evidence="1">
    <location>
        <begin position="351"/>
        <end position="361"/>
    </location>
</feature>
<reference evidence="2" key="2">
    <citation type="submission" date="2022-10" db="EMBL/GenBank/DDBJ databases">
        <authorList>
            <consortium name="ENA_rothamsted_submissions"/>
            <consortium name="culmorum"/>
            <person name="King R."/>
        </authorList>
    </citation>
    <scope>NUCLEOTIDE SEQUENCE</scope>
</reference>
<dbReference type="OrthoDB" id="6772454at2759"/>
<evidence type="ECO:0000256" key="1">
    <source>
        <dbReference type="SAM" id="MobiDB-lite"/>
    </source>
</evidence>
<name>A0A9N9SFP0_PHACE</name>